<evidence type="ECO:0000313" key="1">
    <source>
        <dbReference type="EMBL" id="KAK5835998.1"/>
    </source>
</evidence>
<sequence>MLPSRYMYEEVFATLKGMGTTKAVGFDGFPVAFFKNYGASLGEGEKEAFQLLKDRLRCKIDCWSTRIPHEDYLVWKGEASELDGLEKVLPANLLGNESWKAPKSPFARINFDAAYNKKDNRSCSGLVVRDSNVMVLVARTTLNDNVPFVLQRRLLPVFRDSNWESIWELWLRR</sequence>
<comment type="caution">
    <text evidence="1">The sequence shown here is derived from an EMBL/GenBank/DDBJ whole genome shotgun (WGS) entry which is preliminary data.</text>
</comment>
<keyword evidence="2" id="KW-1185">Reference proteome</keyword>
<reference evidence="1 2" key="1">
    <citation type="submission" date="2023-03" db="EMBL/GenBank/DDBJ databases">
        <title>WGS of Gossypium arboreum.</title>
        <authorList>
            <person name="Yu D."/>
        </authorList>
    </citation>
    <scope>NUCLEOTIDE SEQUENCE [LARGE SCALE GENOMIC DNA]</scope>
    <source>
        <tissue evidence="1">Leaf</tissue>
    </source>
</reference>
<dbReference type="Proteomes" id="UP001358586">
    <property type="component" value="Chromosome 4"/>
</dbReference>
<protein>
    <submittedName>
        <fullName evidence="1">Uncharacterized protein</fullName>
    </submittedName>
</protein>
<proteinExistence type="predicted"/>
<dbReference type="EMBL" id="JARKNE010000004">
    <property type="protein sequence ID" value="KAK5835998.1"/>
    <property type="molecule type" value="Genomic_DNA"/>
</dbReference>
<accession>A0ABR0QAH5</accession>
<organism evidence="1 2">
    <name type="scientific">Gossypium arboreum</name>
    <name type="common">Tree cotton</name>
    <name type="synonym">Gossypium nanking</name>
    <dbReference type="NCBI Taxonomy" id="29729"/>
    <lineage>
        <taxon>Eukaryota</taxon>
        <taxon>Viridiplantae</taxon>
        <taxon>Streptophyta</taxon>
        <taxon>Embryophyta</taxon>
        <taxon>Tracheophyta</taxon>
        <taxon>Spermatophyta</taxon>
        <taxon>Magnoliopsida</taxon>
        <taxon>eudicotyledons</taxon>
        <taxon>Gunneridae</taxon>
        <taxon>Pentapetalae</taxon>
        <taxon>rosids</taxon>
        <taxon>malvids</taxon>
        <taxon>Malvales</taxon>
        <taxon>Malvaceae</taxon>
        <taxon>Malvoideae</taxon>
        <taxon>Gossypium</taxon>
    </lineage>
</organism>
<evidence type="ECO:0000313" key="2">
    <source>
        <dbReference type="Proteomes" id="UP001358586"/>
    </source>
</evidence>
<gene>
    <name evidence="1" type="ORF">PVK06_011733</name>
</gene>
<name>A0ABR0QAH5_GOSAR</name>